<dbReference type="InterPro" id="IPR006311">
    <property type="entry name" value="TAT_signal"/>
</dbReference>
<name>A0A4R2Q317_9RHOB</name>
<feature type="chain" id="PRO_5020554706" evidence="1">
    <location>
        <begin position="27"/>
        <end position="191"/>
    </location>
</feature>
<dbReference type="InterPro" id="IPR007461">
    <property type="entry name" value="Ysc84_actin-binding"/>
</dbReference>
<comment type="caution">
    <text evidence="3">The sequence shown here is derived from an EMBL/GenBank/DDBJ whole genome shotgun (WGS) entry which is preliminary data.</text>
</comment>
<feature type="domain" description="Ysc84 actin-binding" evidence="2">
    <location>
        <begin position="104"/>
        <end position="187"/>
    </location>
</feature>
<dbReference type="Proteomes" id="UP000294835">
    <property type="component" value="Unassembled WGS sequence"/>
</dbReference>
<gene>
    <name evidence="3" type="ORF">EV662_106228</name>
</gene>
<organism evidence="3 4">
    <name type="scientific">Rhodovulum marinum</name>
    <dbReference type="NCBI Taxonomy" id="320662"/>
    <lineage>
        <taxon>Bacteria</taxon>
        <taxon>Pseudomonadati</taxon>
        <taxon>Pseudomonadota</taxon>
        <taxon>Alphaproteobacteria</taxon>
        <taxon>Rhodobacterales</taxon>
        <taxon>Paracoccaceae</taxon>
        <taxon>Rhodovulum</taxon>
    </lineage>
</organism>
<dbReference type="PROSITE" id="PS51257">
    <property type="entry name" value="PROKAR_LIPOPROTEIN"/>
    <property type="match status" value="1"/>
</dbReference>
<dbReference type="PROSITE" id="PS51318">
    <property type="entry name" value="TAT"/>
    <property type="match status" value="1"/>
</dbReference>
<evidence type="ECO:0000313" key="4">
    <source>
        <dbReference type="Proteomes" id="UP000294835"/>
    </source>
</evidence>
<evidence type="ECO:0000256" key="1">
    <source>
        <dbReference type="SAM" id="SignalP"/>
    </source>
</evidence>
<feature type="signal peptide" evidence="1">
    <location>
        <begin position="1"/>
        <end position="26"/>
    </location>
</feature>
<evidence type="ECO:0000313" key="3">
    <source>
        <dbReference type="EMBL" id="TCP41011.1"/>
    </source>
</evidence>
<keyword evidence="4" id="KW-1185">Reference proteome</keyword>
<evidence type="ECO:0000259" key="2">
    <source>
        <dbReference type="Pfam" id="PF04366"/>
    </source>
</evidence>
<proteinExistence type="predicted"/>
<dbReference type="EMBL" id="SLXP01000006">
    <property type="protein sequence ID" value="TCP41011.1"/>
    <property type="molecule type" value="Genomic_DNA"/>
</dbReference>
<dbReference type="Pfam" id="PF04366">
    <property type="entry name" value="Ysc84"/>
    <property type="match status" value="1"/>
</dbReference>
<keyword evidence="1" id="KW-0732">Signal</keyword>
<accession>A0A4R2Q317</accession>
<reference evidence="3 4" key="1">
    <citation type="submission" date="2019-03" db="EMBL/GenBank/DDBJ databases">
        <title>Genomic Encyclopedia of Type Strains, Phase IV (KMG-IV): sequencing the most valuable type-strain genomes for metagenomic binning, comparative biology and taxonomic classification.</title>
        <authorList>
            <person name="Goeker M."/>
        </authorList>
    </citation>
    <scope>NUCLEOTIDE SEQUENCE [LARGE SCALE GENOMIC DNA]</scope>
    <source>
        <strain evidence="3 4">DSM 18063</strain>
    </source>
</reference>
<sequence length="191" mass="20180">MRDGKMTSLYSRRGFIGAMGATTALAACGNGVGSQGGATIDSRVDGTRDYLFSRYPGTTDLADKSYGILWMPLITKAGLWFGGAYGRGALRVDNVTVDYYSATQASFGPQIGAQQYAHALFFMTPEALRKFRSGPGWSAGADLEYAFMDDAGAVAADTLTSLDPVIALVFGQQGLIAGASLEGTKYTRIIP</sequence>
<protein>
    <submittedName>
        <fullName evidence="3">Las17-binding protein actin regulator</fullName>
    </submittedName>
</protein>
<dbReference type="AlphaFoldDB" id="A0A4R2Q317"/>